<organism evidence="6 7">
    <name type="scientific">Thiocapsa marina 5811</name>
    <dbReference type="NCBI Taxonomy" id="768671"/>
    <lineage>
        <taxon>Bacteria</taxon>
        <taxon>Pseudomonadati</taxon>
        <taxon>Pseudomonadota</taxon>
        <taxon>Gammaproteobacteria</taxon>
        <taxon>Chromatiales</taxon>
        <taxon>Chromatiaceae</taxon>
        <taxon>Thiocapsa</taxon>
    </lineage>
</organism>
<dbReference type="PANTHER" id="PTHR12215">
    <property type="entry name" value="PHOSPHOPANTETHEINE TRANSFERASE"/>
    <property type="match status" value="1"/>
</dbReference>
<dbReference type="Pfam" id="PF22624">
    <property type="entry name" value="AASDHPPT_N"/>
    <property type="match status" value="1"/>
</dbReference>
<dbReference type="STRING" id="768671.ThimaDRAFT_1546"/>
<feature type="domain" description="4'-phosphopantetheinyl transferase N-terminal" evidence="5">
    <location>
        <begin position="53"/>
        <end position="141"/>
    </location>
</feature>
<keyword evidence="7" id="KW-1185">Reference proteome</keyword>
<dbReference type="InterPro" id="IPR037143">
    <property type="entry name" value="4-PPantetheinyl_Trfase_dom_sf"/>
</dbReference>
<evidence type="ECO:0000259" key="5">
    <source>
        <dbReference type="Pfam" id="PF22624"/>
    </source>
</evidence>
<dbReference type="GO" id="GO:0005829">
    <property type="term" value="C:cytosol"/>
    <property type="evidence" value="ECO:0007669"/>
    <property type="project" value="TreeGrafter"/>
</dbReference>
<dbReference type="GO" id="GO:0008897">
    <property type="term" value="F:holo-[acyl-carrier-protein] synthase activity"/>
    <property type="evidence" value="ECO:0007669"/>
    <property type="project" value="InterPro"/>
</dbReference>
<reference evidence="6 7" key="1">
    <citation type="submission" date="2011-06" db="EMBL/GenBank/DDBJ databases">
        <title>The draft genome of Thiocapsa marina 5811.</title>
        <authorList>
            <consortium name="US DOE Joint Genome Institute (JGI-PGF)"/>
            <person name="Lucas S."/>
            <person name="Han J."/>
            <person name="Cheng J.-F."/>
            <person name="Goodwin L."/>
            <person name="Pitluck S."/>
            <person name="Peters L."/>
            <person name="Land M.L."/>
            <person name="Hauser L."/>
            <person name="Vogl K."/>
            <person name="Liu Z."/>
            <person name="Imhoff J."/>
            <person name="Thiel V."/>
            <person name="Frigaard N.-U."/>
            <person name="Bryant D."/>
            <person name="Woyke T.J."/>
        </authorList>
    </citation>
    <scope>NUCLEOTIDE SEQUENCE [LARGE SCALE GENOMIC DNA]</scope>
    <source>
        <strain evidence="6 7">5811</strain>
    </source>
</reference>
<dbReference type="InterPro" id="IPR008278">
    <property type="entry name" value="4-PPantetheinyl_Trfase_dom"/>
</dbReference>
<evidence type="ECO:0000256" key="3">
    <source>
        <dbReference type="SAM" id="MobiDB-lite"/>
    </source>
</evidence>
<evidence type="ECO:0000259" key="4">
    <source>
        <dbReference type="Pfam" id="PF01648"/>
    </source>
</evidence>
<dbReference type="PANTHER" id="PTHR12215:SF10">
    <property type="entry name" value="L-AMINOADIPATE-SEMIALDEHYDE DEHYDROGENASE-PHOSPHOPANTETHEINYL TRANSFERASE"/>
    <property type="match status" value="1"/>
</dbReference>
<feature type="region of interest" description="Disordered" evidence="3">
    <location>
        <begin position="1"/>
        <end position="40"/>
    </location>
</feature>
<evidence type="ECO:0000256" key="2">
    <source>
        <dbReference type="ARBA" id="ARBA00022679"/>
    </source>
</evidence>
<accession>F9U9E4</accession>
<comment type="similarity">
    <text evidence="1">Belongs to the P-Pant transferase superfamily. Gsp/Sfp/HetI/AcpT family.</text>
</comment>
<evidence type="ECO:0000256" key="1">
    <source>
        <dbReference type="ARBA" id="ARBA00010990"/>
    </source>
</evidence>
<dbReference type="GO" id="GO:0019878">
    <property type="term" value="P:lysine biosynthetic process via aminoadipic acid"/>
    <property type="evidence" value="ECO:0007669"/>
    <property type="project" value="TreeGrafter"/>
</dbReference>
<dbReference type="EMBL" id="AFWV01000004">
    <property type="protein sequence ID" value="EGV19402.1"/>
    <property type="molecule type" value="Genomic_DNA"/>
</dbReference>
<sequence length="284" mass="31597">MSREERRATPLPDGDRRPTNQFHGGHAAPPSSRFPPLVERPLPPLDDEIHLYTWNLDRPDLQIDADWMSRDERNRAERFRFERDRGRFRAARQTLRWILGSCCGSSPDAIRFDYGGAGKPYLFGSELAFNLSHSAGRALLAVVSRGPVGVDLEEIRPIGGLLTIAERYFSPIEAAELTRISGRFPGLARQAFFRCWTRKEAFLKASGAGLSEEALRAFAVSCHPDEAPRLLIDNSSIGDRSGWSLTDVAPYDGFVGAVVTSGSRRRWSAWELGSELPPSVSASR</sequence>
<dbReference type="AlphaFoldDB" id="F9U9E4"/>
<dbReference type="PATRIC" id="fig|768671.3.peg.1645"/>
<name>F9U9E4_9GAMM</name>
<dbReference type="InterPro" id="IPR050559">
    <property type="entry name" value="P-Pant_transferase_sf"/>
</dbReference>
<dbReference type="Pfam" id="PF01648">
    <property type="entry name" value="ACPS"/>
    <property type="match status" value="1"/>
</dbReference>
<feature type="domain" description="4'-phosphopantetheinyl transferase" evidence="4">
    <location>
        <begin position="147"/>
        <end position="239"/>
    </location>
</feature>
<evidence type="ECO:0000313" key="6">
    <source>
        <dbReference type="EMBL" id="EGV19402.1"/>
    </source>
</evidence>
<protein>
    <submittedName>
        <fullName evidence="6">4'-phosphopantetheinyl transferase</fullName>
    </submittedName>
</protein>
<dbReference type="Proteomes" id="UP000005459">
    <property type="component" value="Unassembled WGS sequence"/>
</dbReference>
<dbReference type="InterPro" id="IPR055066">
    <property type="entry name" value="AASDHPPT_N"/>
</dbReference>
<gene>
    <name evidence="6" type="ORF">ThimaDRAFT_1546</name>
</gene>
<evidence type="ECO:0000313" key="7">
    <source>
        <dbReference type="Proteomes" id="UP000005459"/>
    </source>
</evidence>
<proteinExistence type="inferred from homology"/>
<keyword evidence="2 6" id="KW-0808">Transferase</keyword>
<dbReference type="SUPFAM" id="SSF56214">
    <property type="entry name" value="4'-phosphopantetheinyl transferase"/>
    <property type="match status" value="2"/>
</dbReference>
<feature type="compositionally biased region" description="Basic and acidic residues" evidence="3">
    <location>
        <begin position="1"/>
        <end position="18"/>
    </location>
</feature>
<dbReference type="Gene3D" id="3.90.470.20">
    <property type="entry name" value="4'-phosphopantetheinyl transferase domain"/>
    <property type="match status" value="1"/>
</dbReference>
<dbReference type="eggNOG" id="COG2091">
    <property type="taxonomic scope" value="Bacteria"/>
</dbReference>
<dbReference type="GO" id="GO:0000287">
    <property type="term" value="F:magnesium ion binding"/>
    <property type="evidence" value="ECO:0007669"/>
    <property type="project" value="InterPro"/>
</dbReference>